<proteinExistence type="predicted"/>
<accession>A0A8S0XEE2</accession>
<evidence type="ECO:0000313" key="1">
    <source>
        <dbReference type="EMBL" id="CAA9889632.1"/>
    </source>
</evidence>
<sequence length="55" mass="6315">MCRANPNYTLIGTMTQMKKFNREWHGETGVISKAMLLKFIDDLMLPCITSMAHQP</sequence>
<protein>
    <submittedName>
        <fullName evidence="1">Uncharacterized protein</fullName>
    </submittedName>
</protein>
<dbReference type="EMBL" id="CADCXN010000021">
    <property type="protein sequence ID" value="CAA9889632.1"/>
    <property type="molecule type" value="Genomic_DNA"/>
</dbReference>
<keyword evidence="2" id="KW-1185">Reference proteome</keyword>
<dbReference type="AlphaFoldDB" id="A0A8S0XEE2"/>
<dbReference type="Proteomes" id="UP000494216">
    <property type="component" value="Unassembled WGS sequence"/>
</dbReference>
<comment type="caution">
    <text evidence="1">The sequence shown here is derived from an EMBL/GenBank/DDBJ whole genome shotgun (WGS) entry which is preliminary data.</text>
</comment>
<evidence type="ECO:0000313" key="2">
    <source>
        <dbReference type="Proteomes" id="UP000494216"/>
    </source>
</evidence>
<name>A0A8S0XEE2_9GAMM</name>
<reference evidence="1 2" key="1">
    <citation type="submission" date="2020-02" db="EMBL/GenBank/DDBJ databases">
        <authorList>
            <person name="Hogendoorn C."/>
        </authorList>
    </citation>
    <scope>NUCLEOTIDE SEQUENCE [LARGE SCALE GENOMIC DNA]</scope>
    <source>
        <strain evidence="1">METHB21</strain>
    </source>
</reference>
<organism evidence="1 2">
    <name type="scientific">Candidatus Methylobacter favarea</name>
    <dbReference type="NCBI Taxonomy" id="2707345"/>
    <lineage>
        <taxon>Bacteria</taxon>
        <taxon>Pseudomonadati</taxon>
        <taxon>Pseudomonadota</taxon>
        <taxon>Gammaproteobacteria</taxon>
        <taxon>Methylococcales</taxon>
        <taxon>Methylococcaceae</taxon>
        <taxon>Methylobacter</taxon>
    </lineage>
</organism>
<gene>
    <name evidence="1" type="ORF">METHB2_1170004</name>
</gene>